<dbReference type="Gene3D" id="2.130.10.10">
    <property type="entry name" value="YVTN repeat-like/Quinoprotein amine dehydrogenase"/>
    <property type="match status" value="1"/>
</dbReference>
<sequence length="454" mass="50763">MDPPDLPGFYYDRDKKKYFKIQASNKLPVGAKYSTEAVKREHTETNKRKRQEEHDDRVRKQTVKRSVVLPHPGAWSLKLESHGLKADRNAHAKALASGFETSTFVDPRIQWAAETSRELTVRCFDYDAENRTLITGVEDRHHMLLSTFVDPNLTSRRVVPSWHRRDFQVLSSTISSVHITPHRKVVVTTRGSSCSAEIQISSLRSQASVLDRVYMDSTVSLRPTGHTTIFASAPNPYISGPEIIAVGTLGSVIRLEEGPQGWSGTTAFQKGAKKRPDATLALEWLGPHSLSAGFRTGDIELYDSRSKGHKTRLQHLSSVIGIKRGEHESQLVAAGLKDTMCVYDLRMTHNYKGTKPIFRFKGYQNAYTEGCGFDVHQLSGLVAVAQENGYVQLYSLKDGTKIRQLRAPGLYSSGYDPRGRTWVSCLKFIEEVIGADRGRTKLLGSINSKVVQFA</sequence>
<evidence type="ECO:0000256" key="3">
    <source>
        <dbReference type="SAM" id="MobiDB-lite"/>
    </source>
</evidence>
<dbReference type="InterPro" id="IPR036322">
    <property type="entry name" value="WD40_repeat_dom_sf"/>
</dbReference>
<dbReference type="PANTHER" id="PTHR44472:SF1">
    <property type="entry name" value="DDB1 AND CUL4 ASSOCIATED FACTOR 4"/>
    <property type="match status" value="1"/>
</dbReference>
<organism evidence="4 5">
    <name type="scientific">Macrophomina phaseolina</name>
    <dbReference type="NCBI Taxonomy" id="35725"/>
    <lineage>
        <taxon>Eukaryota</taxon>
        <taxon>Fungi</taxon>
        <taxon>Dikarya</taxon>
        <taxon>Ascomycota</taxon>
        <taxon>Pezizomycotina</taxon>
        <taxon>Dothideomycetes</taxon>
        <taxon>Dothideomycetes incertae sedis</taxon>
        <taxon>Botryosphaeriales</taxon>
        <taxon>Botryosphaeriaceae</taxon>
        <taxon>Macrophomina</taxon>
    </lineage>
</organism>
<dbReference type="InterPro" id="IPR015943">
    <property type="entry name" value="WD40/YVTN_repeat-like_dom_sf"/>
</dbReference>
<keyword evidence="5" id="KW-1185">Reference proteome</keyword>
<gene>
    <name evidence="4" type="ORF">B0J12DRAFT_668389</name>
</gene>
<dbReference type="Proteomes" id="UP000774617">
    <property type="component" value="Unassembled WGS sequence"/>
</dbReference>
<comment type="caution">
    <text evidence="4">The sequence shown here is derived from an EMBL/GenBank/DDBJ whole genome shotgun (WGS) entry which is preliminary data.</text>
</comment>
<reference evidence="4 5" key="1">
    <citation type="journal article" date="2021" name="Nat. Commun.">
        <title>Genetic determinants of endophytism in the Arabidopsis root mycobiome.</title>
        <authorList>
            <person name="Mesny F."/>
            <person name="Miyauchi S."/>
            <person name="Thiergart T."/>
            <person name="Pickel B."/>
            <person name="Atanasova L."/>
            <person name="Karlsson M."/>
            <person name="Huettel B."/>
            <person name="Barry K.W."/>
            <person name="Haridas S."/>
            <person name="Chen C."/>
            <person name="Bauer D."/>
            <person name="Andreopoulos W."/>
            <person name="Pangilinan J."/>
            <person name="LaButti K."/>
            <person name="Riley R."/>
            <person name="Lipzen A."/>
            <person name="Clum A."/>
            <person name="Drula E."/>
            <person name="Henrissat B."/>
            <person name="Kohler A."/>
            <person name="Grigoriev I.V."/>
            <person name="Martin F.M."/>
            <person name="Hacquard S."/>
        </authorList>
    </citation>
    <scope>NUCLEOTIDE SEQUENCE [LARGE SCALE GENOMIC DNA]</scope>
    <source>
        <strain evidence="4 5">MPI-SDFR-AT-0080</strain>
    </source>
</reference>
<dbReference type="InterPro" id="IPR052254">
    <property type="entry name" value="CUL4-DDB1_E3_ligase_receptor"/>
</dbReference>
<feature type="region of interest" description="Disordered" evidence="3">
    <location>
        <begin position="32"/>
        <end position="61"/>
    </location>
</feature>
<feature type="compositionally biased region" description="Basic and acidic residues" evidence="3">
    <location>
        <begin position="37"/>
        <end position="59"/>
    </location>
</feature>
<proteinExistence type="predicted"/>
<keyword evidence="1" id="KW-0853">WD repeat</keyword>
<name>A0ABQ8G740_9PEZI</name>
<dbReference type="SUPFAM" id="SSF50978">
    <property type="entry name" value="WD40 repeat-like"/>
    <property type="match status" value="1"/>
</dbReference>
<dbReference type="PANTHER" id="PTHR44472">
    <property type="entry name" value="DDB1- AND CUL4-ASSOCIATED FACTOR 4-RELATED"/>
    <property type="match status" value="1"/>
</dbReference>
<dbReference type="EMBL" id="JAGTJR010000017">
    <property type="protein sequence ID" value="KAH7046749.1"/>
    <property type="molecule type" value="Genomic_DNA"/>
</dbReference>
<evidence type="ECO:0000313" key="5">
    <source>
        <dbReference type="Proteomes" id="UP000774617"/>
    </source>
</evidence>
<protein>
    <submittedName>
        <fullName evidence="4">Uncharacterized protein</fullName>
    </submittedName>
</protein>
<evidence type="ECO:0000313" key="4">
    <source>
        <dbReference type="EMBL" id="KAH7046749.1"/>
    </source>
</evidence>
<evidence type="ECO:0000256" key="2">
    <source>
        <dbReference type="ARBA" id="ARBA00022737"/>
    </source>
</evidence>
<evidence type="ECO:0000256" key="1">
    <source>
        <dbReference type="ARBA" id="ARBA00022574"/>
    </source>
</evidence>
<accession>A0ABQ8G740</accession>
<keyword evidence="2" id="KW-0677">Repeat</keyword>